<keyword evidence="5" id="KW-1185">Reference proteome</keyword>
<dbReference type="SUPFAM" id="SSF56112">
    <property type="entry name" value="Protein kinase-like (PK-like)"/>
    <property type="match status" value="1"/>
</dbReference>
<proteinExistence type="predicted"/>
<dbReference type="PROSITE" id="PS50011">
    <property type="entry name" value="PROTEIN_KINASE_DOM"/>
    <property type="match status" value="1"/>
</dbReference>
<dbReference type="Proteomes" id="UP001152320">
    <property type="component" value="Chromosome 10"/>
</dbReference>
<dbReference type="InterPro" id="IPR011009">
    <property type="entry name" value="Kinase-like_dom_sf"/>
</dbReference>
<keyword evidence="4" id="KW-0808">Transferase</keyword>
<dbReference type="InterPro" id="IPR050198">
    <property type="entry name" value="Non-receptor_tyrosine_kinases"/>
</dbReference>
<reference evidence="4" key="1">
    <citation type="submission" date="2021-10" db="EMBL/GenBank/DDBJ databases">
        <title>Tropical sea cucumber genome reveals ecological adaptation and Cuvierian tubules defense mechanism.</title>
        <authorList>
            <person name="Chen T."/>
        </authorList>
    </citation>
    <scope>NUCLEOTIDE SEQUENCE</scope>
    <source>
        <strain evidence="4">Nanhai2018</strain>
        <tissue evidence="4">Muscle</tissue>
    </source>
</reference>
<keyword evidence="4" id="KW-0675">Receptor</keyword>
<dbReference type="InterPro" id="IPR001245">
    <property type="entry name" value="Ser-Thr/Tyr_kinase_cat_dom"/>
</dbReference>
<keyword evidence="1" id="KW-0547">Nucleotide-binding</keyword>
<dbReference type="Gene3D" id="3.30.200.20">
    <property type="entry name" value="Phosphorylase Kinase, domain 1"/>
    <property type="match status" value="1"/>
</dbReference>
<organism evidence="4 5">
    <name type="scientific">Holothuria leucospilota</name>
    <name type="common">Black long sea cucumber</name>
    <name type="synonym">Mertensiothuria leucospilota</name>
    <dbReference type="NCBI Taxonomy" id="206669"/>
    <lineage>
        <taxon>Eukaryota</taxon>
        <taxon>Metazoa</taxon>
        <taxon>Echinodermata</taxon>
        <taxon>Eleutherozoa</taxon>
        <taxon>Echinozoa</taxon>
        <taxon>Holothuroidea</taxon>
        <taxon>Aspidochirotacea</taxon>
        <taxon>Aspidochirotida</taxon>
        <taxon>Holothuriidae</taxon>
        <taxon>Holothuria</taxon>
    </lineage>
</organism>
<sequence length="273" mass="31613">MFEEVLDEKSSFTYQCDVSTFTGLYQKHVSTTYTTEVGQPVRCELKMKEQKTKCDSHSFHTALISRGNIQMKVIVKVFSEIASKCGERLHIEELQALETLETHESVARILGSCSTSSMLYLHTSLIWELHPSVFILAPYCIIFEFLAETLHENLKALYQSNECLHLNDSDEKTQESLKKFSCDVANGLEYLARKNFTYPRLTCQNIFLDDYKHCKLHDFTLRELHVNDLPGMHEQDDMQIAHEFLSNGDNTAKRDVWNYGQLLLKIYTFGWSL</sequence>
<evidence type="ECO:0000313" key="5">
    <source>
        <dbReference type="Proteomes" id="UP001152320"/>
    </source>
</evidence>
<dbReference type="Pfam" id="PF07714">
    <property type="entry name" value="PK_Tyr_Ser-Thr"/>
    <property type="match status" value="1"/>
</dbReference>
<evidence type="ECO:0000256" key="2">
    <source>
        <dbReference type="ARBA" id="ARBA00022840"/>
    </source>
</evidence>
<name>A0A9Q1BYZ4_HOLLE</name>
<dbReference type="GO" id="GO:0005524">
    <property type="term" value="F:ATP binding"/>
    <property type="evidence" value="ECO:0007669"/>
    <property type="project" value="UniProtKB-KW"/>
</dbReference>
<comment type="caution">
    <text evidence="4">The sequence shown here is derived from an EMBL/GenBank/DDBJ whole genome shotgun (WGS) entry which is preliminary data.</text>
</comment>
<keyword evidence="4" id="KW-0418">Kinase</keyword>
<dbReference type="InterPro" id="IPR000719">
    <property type="entry name" value="Prot_kinase_dom"/>
</dbReference>
<dbReference type="GO" id="GO:0004672">
    <property type="term" value="F:protein kinase activity"/>
    <property type="evidence" value="ECO:0007669"/>
    <property type="project" value="InterPro"/>
</dbReference>
<dbReference type="EMBL" id="JAIZAY010000010">
    <property type="protein sequence ID" value="KAJ8035180.1"/>
    <property type="molecule type" value="Genomic_DNA"/>
</dbReference>
<dbReference type="AlphaFoldDB" id="A0A9Q1BYZ4"/>
<accession>A0A9Q1BYZ4</accession>
<keyword evidence="2" id="KW-0067">ATP-binding</keyword>
<protein>
    <submittedName>
        <fullName evidence="4">Tyrosine-protein kinase receptor Tie-1</fullName>
    </submittedName>
</protein>
<feature type="domain" description="Protein kinase" evidence="3">
    <location>
        <begin position="31"/>
        <end position="273"/>
    </location>
</feature>
<evidence type="ECO:0000256" key="1">
    <source>
        <dbReference type="ARBA" id="ARBA00022741"/>
    </source>
</evidence>
<evidence type="ECO:0000259" key="3">
    <source>
        <dbReference type="PROSITE" id="PS50011"/>
    </source>
</evidence>
<evidence type="ECO:0000313" key="4">
    <source>
        <dbReference type="EMBL" id="KAJ8035180.1"/>
    </source>
</evidence>
<dbReference type="Gene3D" id="1.10.510.10">
    <property type="entry name" value="Transferase(Phosphotransferase) domain 1"/>
    <property type="match status" value="1"/>
</dbReference>
<dbReference type="PANTHER" id="PTHR24418">
    <property type="entry name" value="TYROSINE-PROTEIN KINASE"/>
    <property type="match status" value="1"/>
</dbReference>
<gene>
    <name evidence="4" type="ORF">HOLleu_22322</name>
</gene>